<evidence type="ECO:0000313" key="3">
    <source>
        <dbReference type="EMBL" id="CAD8265160.1"/>
    </source>
</evidence>
<dbReference type="GO" id="GO:0015031">
    <property type="term" value="P:protein transport"/>
    <property type="evidence" value="ECO:0007669"/>
    <property type="project" value="InterPro"/>
</dbReference>
<feature type="signal peptide" evidence="1">
    <location>
        <begin position="1"/>
        <end position="16"/>
    </location>
</feature>
<organism evidence="3">
    <name type="scientific">Pinguiococcus pyrenoidosus</name>
    <dbReference type="NCBI Taxonomy" id="172671"/>
    <lineage>
        <taxon>Eukaryota</taxon>
        <taxon>Sar</taxon>
        <taxon>Stramenopiles</taxon>
        <taxon>Ochrophyta</taxon>
        <taxon>Pinguiophyceae</taxon>
        <taxon>Pinguiochrysidales</taxon>
        <taxon>Pinguiochrysidaceae</taxon>
        <taxon>Pinguiococcus</taxon>
    </lineage>
</organism>
<sequence length="193" mass="21869">MLRSILIVSAICASCGFRMAPGAAPRAGRSRLFEAAAEDSEAALVPMERMDDRFEVSKGEVLRGEADDEVAIYVIDAEVPAKTMESLRNNLERQWGREMNIPGFRKGQIPPFMKAEVLRFVCREAVQQSMFDALGLYDLSPTLQDDQEMYEFVSVNGMEKEEEWMPVLSQEWKPKSPLTFHMKVAAKRGQEEE</sequence>
<feature type="chain" id="PRO_5031074813" description="Trigger factor ribosome-binding bacterial domain-containing protein" evidence="1">
    <location>
        <begin position="17"/>
        <end position="193"/>
    </location>
</feature>
<evidence type="ECO:0000256" key="1">
    <source>
        <dbReference type="SAM" id="SignalP"/>
    </source>
</evidence>
<gene>
    <name evidence="3" type="ORF">PPYR1160_LOCUS14663</name>
</gene>
<dbReference type="InterPro" id="IPR036611">
    <property type="entry name" value="Trigger_fac_ribosome-bd_sf"/>
</dbReference>
<accession>A0A7R9YGN8</accession>
<feature type="domain" description="Trigger factor ribosome-binding bacterial" evidence="2">
    <location>
        <begin position="74"/>
        <end position="175"/>
    </location>
</feature>
<protein>
    <recommendedName>
        <fullName evidence="2">Trigger factor ribosome-binding bacterial domain-containing protein</fullName>
    </recommendedName>
</protein>
<reference evidence="3" key="1">
    <citation type="submission" date="2021-01" db="EMBL/GenBank/DDBJ databases">
        <authorList>
            <person name="Corre E."/>
            <person name="Pelletier E."/>
            <person name="Niang G."/>
            <person name="Scheremetjew M."/>
            <person name="Finn R."/>
            <person name="Kale V."/>
            <person name="Holt S."/>
            <person name="Cochrane G."/>
            <person name="Meng A."/>
            <person name="Brown T."/>
            <person name="Cohen L."/>
        </authorList>
    </citation>
    <scope>NUCLEOTIDE SEQUENCE</scope>
    <source>
        <strain evidence="3">CCMP2078</strain>
    </source>
</reference>
<evidence type="ECO:0000259" key="2">
    <source>
        <dbReference type="Pfam" id="PF05697"/>
    </source>
</evidence>
<dbReference type="EMBL" id="HBEA01019316">
    <property type="protein sequence ID" value="CAD8265160.1"/>
    <property type="molecule type" value="Transcribed_RNA"/>
</dbReference>
<proteinExistence type="predicted"/>
<dbReference type="Pfam" id="PF05697">
    <property type="entry name" value="Trigger_N"/>
    <property type="match status" value="1"/>
</dbReference>
<dbReference type="InterPro" id="IPR008881">
    <property type="entry name" value="Trigger_fac_ribosome-bd_bac"/>
</dbReference>
<dbReference type="SUPFAM" id="SSF102735">
    <property type="entry name" value="Trigger factor ribosome-binding domain"/>
    <property type="match status" value="1"/>
</dbReference>
<dbReference type="GO" id="GO:0006457">
    <property type="term" value="P:protein folding"/>
    <property type="evidence" value="ECO:0007669"/>
    <property type="project" value="InterPro"/>
</dbReference>
<keyword evidence="1" id="KW-0732">Signal</keyword>
<name>A0A7R9YGN8_9STRA</name>
<dbReference type="Gene3D" id="3.30.70.1050">
    <property type="entry name" value="Trigger factor ribosome-binding domain"/>
    <property type="match status" value="1"/>
</dbReference>
<dbReference type="AlphaFoldDB" id="A0A7R9YGN8"/>